<protein>
    <submittedName>
        <fullName evidence="1">Uncharacterized protein</fullName>
    </submittedName>
</protein>
<dbReference type="Proteomes" id="UP001056120">
    <property type="component" value="Linkage Group LG20"/>
</dbReference>
<name>A0ACB9D4J4_9ASTR</name>
<keyword evidence="2" id="KW-1185">Reference proteome</keyword>
<sequence>MGLSSIKKTKLNCKSFEYTAFFAATKVSSSFPSPNLPEIAFSKEFNADNIRDTFRVILQIGVVLVFSCQMPVIKEQFVITYINRGQDFSLHYGIRAREKHLHQSHQM</sequence>
<evidence type="ECO:0000313" key="2">
    <source>
        <dbReference type="Proteomes" id="UP001056120"/>
    </source>
</evidence>
<organism evidence="1 2">
    <name type="scientific">Smallanthus sonchifolius</name>
    <dbReference type="NCBI Taxonomy" id="185202"/>
    <lineage>
        <taxon>Eukaryota</taxon>
        <taxon>Viridiplantae</taxon>
        <taxon>Streptophyta</taxon>
        <taxon>Embryophyta</taxon>
        <taxon>Tracheophyta</taxon>
        <taxon>Spermatophyta</taxon>
        <taxon>Magnoliopsida</taxon>
        <taxon>eudicotyledons</taxon>
        <taxon>Gunneridae</taxon>
        <taxon>Pentapetalae</taxon>
        <taxon>asterids</taxon>
        <taxon>campanulids</taxon>
        <taxon>Asterales</taxon>
        <taxon>Asteraceae</taxon>
        <taxon>Asteroideae</taxon>
        <taxon>Heliantheae alliance</taxon>
        <taxon>Millerieae</taxon>
        <taxon>Smallanthus</taxon>
    </lineage>
</organism>
<comment type="caution">
    <text evidence="1">The sequence shown here is derived from an EMBL/GenBank/DDBJ whole genome shotgun (WGS) entry which is preliminary data.</text>
</comment>
<accession>A0ACB9D4J4</accession>
<proteinExistence type="predicted"/>
<reference evidence="2" key="1">
    <citation type="journal article" date="2022" name="Mol. Ecol. Resour.">
        <title>The genomes of chicory, endive, great burdock and yacon provide insights into Asteraceae palaeo-polyploidization history and plant inulin production.</title>
        <authorList>
            <person name="Fan W."/>
            <person name="Wang S."/>
            <person name="Wang H."/>
            <person name="Wang A."/>
            <person name="Jiang F."/>
            <person name="Liu H."/>
            <person name="Zhao H."/>
            <person name="Xu D."/>
            <person name="Zhang Y."/>
        </authorList>
    </citation>
    <scope>NUCLEOTIDE SEQUENCE [LARGE SCALE GENOMIC DNA]</scope>
    <source>
        <strain evidence="2">cv. Yunnan</strain>
    </source>
</reference>
<dbReference type="EMBL" id="CM042037">
    <property type="protein sequence ID" value="KAI3741499.1"/>
    <property type="molecule type" value="Genomic_DNA"/>
</dbReference>
<gene>
    <name evidence="1" type="ORF">L1987_59173</name>
</gene>
<reference evidence="1 2" key="2">
    <citation type="journal article" date="2022" name="Mol. Ecol. Resour.">
        <title>The genomes of chicory, endive, great burdock and yacon provide insights into Asteraceae paleo-polyploidization history and plant inulin production.</title>
        <authorList>
            <person name="Fan W."/>
            <person name="Wang S."/>
            <person name="Wang H."/>
            <person name="Wang A."/>
            <person name="Jiang F."/>
            <person name="Liu H."/>
            <person name="Zhao H."/>
            <person name="Xu D."/>
            <person name="Zhang Y."/>
        </authorList>
    </citation>
    <scope>NUCLEOTIDE SEQUENCE [LARGE SCALE GENOMIC DNA]</scope>
    <source>
        <strain evidence="2">cv. Yunnan</strain>
        <tissue evidence="1">Leaves</tissue>
    </source>
</reference>
<evidence type="ECO:0000313" key="1">
    <source>
        <dbReference type="EMBL" id="KAI3741499.1"/>
    </source>
</evidence>